<evidence type="ECO:0000256" key="2">
    <source>
        <dbReference type="ARBA" id="ARBA00023267"/>
    </source>
</evidence>
<dbReference type="SUPFAM" id="SSF51230">
    <property type="entry name" value="Single hybrid motif"/>
    <property type="match status" value="1"/>
</dbReference>
<feature type="domain" description="Lipoyl-binding" evidence="4">
    <location>
        <begin position="63"/>
        <end position="139"/>
    </location>
</feature>
<dbReference type="Pfam" id="PF00364">
    <property type="entry name" value="Biotin_lipoyl"/>
    <property type="match status" value="1"/>
</dbReference>
<protein>
    <recommendedName>
        <fullName evidence="1">Biotin carboxyl carrier protein of acetyl-CoA carboxylase</fullName>
    </recommendedName>
</protein>
<dbReference type="InterPro" id="IPR050709">
    <property type="entry name" value="Biotin_Carboxyl_Carrier/Decarb"/>
</dbReference>
<dbReference type="PROSITE" id="PS50968">
    <property type="entry name" value="BIOTINYL_LIPOYL"/>
    <property type="match status" value="1"/>
</dbReference>
<dbReference type="FunFam" id="2.40.50.100:FF:000003">
    <property type="entry name" value="Acetyl-CoA carboxylase biotin carboxyl carrier protein"/>
    <property type="match status" value="1"/>
</dbReference>
<dbReference type="PANTHER" id="PTHR45266">
    <property type="entry name" value="OXALOACETATE DECARBOXYLASE ALPHA CHAIN"/>
    <property type="match status" value="1"/>
</dbReference>
<dbReference type="GO" id="GO:0006633">
    <property type="term" value="P:fatty acid biosynthetic process"/>
    <property type="evidence" value="ECO:0007669"/>
    <property type="project" value="InterPro"/>
</dbReference>
<accession>A0A381N2U8</accession>
<dbReference type="InterPro" id="IPR001249">
    <property type="entry name" value="AcCoA_biotinCC"/>
</dbReference>
<name>A0A381N2U8_9ZZZZ</name>
<evidence type="ECO:0000259" key="4">
    <source>
        <dbReference type="PROSITE" id="PS50968"/>
    </source>
</evidence>
<dbReference type="PRINTS" id="PR01071">
    <property type="entry name" value="ACOABIOTINCC"/>
</dbReference>
<sequence>MENSNVNEIEVSFWGRKFRVVKEPNIVTKDDSGPDVQAVDAPTGPKETPGEGESVLTEQSSKGEELLSPMPGTYYAAATPDDPPFISKGDSVREGQTLCIIEAMKIMNEIESECDGIVTEIMVENGDPVEYNQPLFLIDPA</sequence>
<evidence type="ECO:0000313" key="5">
    <source>
        <dbReference type="EMBL" id="SUZ48799.1"/>
    </source>
</evidence>
<dbReference type="InterPro" id="IPR011053">
    <property type="entry name" value="Single_hybrid_motif"/>
</dbReference>
<dbReference type="CDD" id="cd06850">
    <property type="entry name" value="biotinyl_domain"/>
    <property type="match status" value="1"/>
</dbReference>
<dbReference type="AlphaFoldDB" id="A0A381N2U8"/>
<dbReference type="EMBL" id="UINC01000087">
    <property type="protein sequence ID" value="SUZ48799.1"/>
    <property type="molecule type" value="Genomic_DNA"/>
</dbReference>
<dbReference type="Gene3D" id="2.40.50.100">
    <property type="match status" value="1"/>
</dbReference>
<evidence type="ECO:0000256" key="3">
    <source>
        <dbReference type="SAM" id="MobiDB-lite"/>
    </source>
</evidence>
<feature type="region of interest" description="Disordered" evidence="3">
    <location>
        <begin position="26"/>
        <end position="90"/>
    </location>
</feature>
<organism evidence="5">
    <name type="scientific">marine metagenome</name>
    <dbReference type="NCBI Taxonomy" id="408172"/>
    <lineage>
        <taxon>unclassified sequences</taxon>
        <taxon>metagenomes</taxon>
        <taxon>ecological metagenomes</taxon>
    </lineage>
</organism>
<dbReference type="PANTHER" id="PTHR45266:SF3">
    <property type="entry name" value="OXALOACETATE DECARBOXYLASE ALPHA CHAIN"/>
    <property type="match status" value="1"/>
</dbReference>
<proteinExistence type="predicted"/>
<dbReference type="GO" id="GO:0009317">
    <property type="term" value="C:acetyl-CoA carboxylase complex"/>
    <property type="evidence" value="ECO:0007669"/>
    <property type="project" value="InterPro"/>
</dbReference>
<reference evidence="5" key="1">
    <citation type="submission" date="2018-05" db="EMBL/GenBank/DDBJ databases">
        <authorList>
            <person name="Lanie J.A."/>
            <person name="Ng W.-L."/>
            <person name="Kazmierczak K.M."/>
            <person name="Andrzejewski T.M."/>
            <person name="Davidsen T.M."/>
            <person name="Wayne K.J."/>
            <person name="Tettelin H."/>
            <person name="Glass J.I."/>
            <person name="Rusch D."/>
            <person name="Podicherti R."/>
            <person name="Tsui H.-C.T."/>
            <person name="Winkler M.E."/>
        </authorList>
    </citation>
    <scope>NUCLEOTIDE SEQUENCE</scope>
</reference>
<evidence type="ECO:0000256" key="1">
    <source>
        <dbReference type="ARBA" id="ARBA00017562"/>
    </source>
</evidence>
<keyword evidence="2" id="KW-0092">Biotin</keyword>
<gene>
    <name evidence="5" type="ORF">METZ01_LOCUS1653</name>
</gene>
<dbReference type="InterPro" id="IPR000089">
    <property type="entry name" value="Biotin_lipoyl"/>
</dbReference>
<dbReference type="NCBIfam" id="TIGR00531">
    <property type="entry name" value="BCCP"/>
    <property type="match status" value="1"/>
</dbReference>
<dbReference type="GO" id="GO:0003989">
    <property type="term" value="F:acetyl-CoA carboxylase activity"/>
    <property type="evidence" value="ECO:0007669"/>
    <property type="project" value="InterPro"/>
</dbReference>